<proteinExistence type="predicted"/>
<organism evidence="3 4">
    <name type="scientific">Emiliania huxleyi (strain CCMP1516)</name>
    <dbReference type="NCBI Taxonomy" id="280463"/>
    <lineage>
        <taxon>Eukaryota</taxon>
        <taxon>Haptista</taxon>
        <taxon>Haptophyta</taxon>
        <taxon>Prymnesiophyceae</taxon>
        <taxon>Isochrysidales</taxon>
        <taxon>Noelaerhabdaceae</taxon>
        <taxon>Emiliania</taxon>
    </lineage>
</organism>
<keyword evidence="1" id="KW-0472">Membrane</keyword>
<reference evidence="4" key="1">
    <citation type="journal article" date="2013" name="Nature">
        <title>Pan genome of the phytoplankton Emiliania underpins its global distribution.</title>
        <authorList>
            <person name="Read B.A."/>
            <person name="Kegel J."/>
            <person name="Klute M.J."/>
            <person name="Kuo A."/>
            <person name="Lefebvre S.C."/>
            <person name="Maumus F."/>
            <person name="Mayer C."/>
            <person name="Miller J."/>
            <person name="Monier A."/>
            <person name="Salamov A."/>
            <person name="Young J."/>
            <person name="Aguilar M."/>
            <person name="Claverie J.M."/>
            <person name="Frickenhaus S."/>
            <person name="Gonzalez K."/>
            <person name="Herman E.K."/>
            <person name="Lin Y.C."/>
            <person name="Napier J."/>
            <person name="Ogata H."/>
            <person name="Sarno A.F."/>
            <person name="Shmutz J."/>
            <person name="Schroeder D."/>
            <person name="de Vargas C."/>
            <person name="Verret F."/>
            <person name="von Dassow P."/>
            <person name="Valentin K."/>
            <person name="Van de Peer Y."/>
            <person name="Wheeler G."/>
            <person name="Dacks J.B."/>
            <person name="Delwiche C.F."/>
            <person name="Dyhrman S.T."/>
            <person name="Glockner G."/>
            <person name="John U."/>
            <person name="Richards T."/>
            <person name="Worden A.Z."/>
            <person name="Zhang X."/>
            <person name="Grigoriev I.V."/>
            <person name="Allen A.E."/>
            <person name="Bidle K."/>
            <person name="Borodovsky M."/>
            <person name="Bowler C."/>
            <person name="Brownlee C."/>
            <person name="Cock J.M."/>
            <person name="Elias M."/>
            <person name="Gladyshev V.N."/>
            <person name="Groth M."/>
            <person name="Guda C."/>
            <person name="Hadaegh A."/>
            <person name="Iglesias-Rodriguez M.D."/>
            <person name="Jenkins J."/>
            <person name="Jones B.M."/>
            <person name="Lawson T."/>
            <person name="Leese F."/>
            <person name="Lindquist E."/>
            <person name="Lobanov A."/>
            <person name="Lomsadze A."/>
            <person name="Malik S.B."/>
            <person name="Marsh M.E."/>
            <person name="Mackinder L."/>
            <person name="Mock T."/>
            <person name="Mueller-Roeber B."/>
            <person name="Pagarete A."/>
            <person name="Parker M."/>
            <person name="Probert I."/>
            <person name="Quesneville H."/>
            <person name="Raines C."/>
            <person name="Rensing S.A."/>
            <person name="Riano-Pachon D.M."/>
            <person name="Richier S."/>
            <person name="Rokitta S."/>
            <person name="Shiraiwa Y."/>
            <person name="Soanes D.M."/>
            <person name="van der Giezen M."/>
            <person name="Wahlund T.M."/>
            <person name="Williams B."/>
            <person name="Wilson W."/>
            <person name="Wolfe G."/>
            <person name="Wurch L.L."/>
        </authorList>
    </citation>
    <scope>NUCLEOTIDE SEQUENCE</scope>
</reference>
<evidence type="ECO:0000256" key="1">
    <source>
        <dbReference type="SAM" id="Phobius"/>
    </source>
</evidence>
<evidence type="ECO:0000313" key="4">
    <source>
        <dbReference type="Proteomes" id="UP000013827"/>
    </source>
</evidence>
<feature type="domain" description="TIR" evidence="2">
    <location>
        <begin position="121"/>
        <end position="206"/>
    </location>
</feature>
<dbReference type="Pfam" id="PF13676">
    <property type="entry name" value="TIR_2"/>
    <property type="match status" value="1"/>
</dbReference>
<keyword evidence="4" id="KW-1185">Reference proteome</keyword>
<keyword evidence="1" id="KW-0812">Transmembrane</keyword>
<dbReference type="RefSeq" id="XP_005789091.1">
    <property type="nucleotide sequence ID" value="XM_005789034.1"/>
</dbReference>
<dbReference type="GO" id="GO:0007165">
    <property type="term" value="P:signal transduction"/>
    <property type="evidence" value="ECO:0007669"/>
    <property type="project" value="InterPro"/>
</dbReference>
<dbReference type="HOGENOM" id="CLU_1059366_0_0_1"/>
<feature type="transmembrane region" description="Helical" evidence="1">
    <location>
        <begin position="71"/>
        <end position="94"/>
    </location>
</feature>
<evidence type="ECO:0000313" key="3">
    <source>
        <dbReference type="EnsemblProtists" id="EOD36662"/>
    </source>
</evidence>
<dbReference type="InterPro" id="IPR035897">
    <property type="entry name" value="Toll_tir_struct_dom_sf"/>
</dbReference>
<dbReference type="InterPro" id="IPR000157">
    <property type="entry name" value="TIR_dom"/>
</dbReference>
<reference evidence="3" key="2">
    <citation type="submission" date="2024-10" db="UniProtKB">
        <authorList>
            <consortium name="EnsemblProtists"/>
        </authorList>
    </citation>
    <scope>IDENTIFICATION</scope>
</reference>
<dbReference type="KEGG" id="ehx:EMIHUDRAFT_226185"/>
<name>A0A0D3KLM7_EMIH1</name>
<dbReference type="Gene3D" id="3.40.50.10140">
    <property type="entry name" value="Toll/interleukin-1 receptor homology (TIR) domain"/>
    <property type="match status" value="1"/>
</dbReference>
<protein>
    <recommendedName>
        <fullName evidence="2">TIR domain-containing protein</fullName>
    </recommendedName>
</protein>
<dbReference type="EnsemblProtists" id="EOD36662">
    <property type="protein sequence ID" value="EOD36662"/>
    <property type="gene ID" value="EMIHUDRAFT_226185"/>
</dbReference>
<dbReference type="GeneID" id="17281932"/>
<sequence>MPTPQIPSCPSWDCSVLGQVCTEGSGYTCCAAANVPEDCSGMCWFDNSGLPSGEVCSASPCSNHCQLNTTIIIVMSVLGLLIAIAGILVCFYIARRRRRLRQVAPPGSAVSQRKGSACDVFGSYKQNDGTDGLLFNLFYTLEMKGIDLWLDKKRGSERSEAGMRAGVRACKLFCAVISPKYFESAFCLLELRTALSHKKPIVVCFNSSKFTVQQAMSWIPEEFRGRLLSNEVVALHEDDEYMRVGVEKVAAQLSLSSPEQSLS</sequence>
<keyword evidence="1" id="KW-1133">Transmembrane helix</keyword>
<dbReference type="Proteomes" id="UP000013827">
    <property type="component" value="Unassembled WGS sequence"/>
</dbReference>
<dbReference type="SUPFAM" id="SSF52200">
    <property type="entry name" value="Toll/Interleukin receptor TIR domain"/>
    <property type="match status" value="1"/>
</dbReference>
<accession>A0A0D3KLM7</accession>
<dbReference type="PaxDb" id="2903-EOD36662"/>
<dbReference type="AlphaFoldDB" id="A0A0D3KLM7"/>
<evidence type="ECO:0000259" key="2">
    <source>
        <dbReference type="Pfam" id="PF13676"/>
    </source>
</evidence>